<feature type="region of interest" description="Disordered" evidence="1">
    <location>
        <begin position="38"/>
        <end position="66"/>
    </location>
</feature>
<organism evidence="2 3">
    <name type="scientific">Colletotrichum godetiae</name>
    <dbReference type="NCBI Taxonomy" id="1209918"/>
    <lineage>
        <taxon>Eukaryota</taxon>
        <taxon>Fungi</taxon>
        <taxon>Dikarya</taxon>
        <taxon>Ascomycota</taxon>
        <taxon>Pezizomycotina</taxon>
        <taxon>Sordariomycetes</taxon>
        <taxon>Hypocreomycetidae</taxon>
        <taxon>Glomerellales</taxon>
        <taxon>Glomerellaceae</taxon>
        <taxon>Colletotrichum</taxon>
        <taxon>Colletotrichum acutatum species complex</taxon>
    </lineage>
</organism>
<sequence>MFSRSRKGSKGFGFGSSSTKDSQVNHLLDLGLVSPKAIQDPYRPGTATTTRTNNTWTDAPSFPEKSTYAPNLTPACDCLSAAN</sequence>
<dbReference type="Proteomes" id="UP001224890">
    <property type="component" value="Unassembled WGS sequence"/>
</dbReference>
<feature type="region of interest" description="Disordered" evidence="1">
    <location>
        <begin position="1"/>
        <end position="21"/>
    </location>
</feature>
<evidence type="ECO:0000313" key="2">
    <source>
        <dbReference type="EMBL" id="KAK1691595.1"/>
    </source>
</evidence>
<evidence type="ECO:0000313" key="3">
    <source>
        <dbReference type="Proteomes" id="UP001224890"/>
    </source>
</evidence>
<dbReference type="GeneID" id="85450929"/>
<feature type="compositionally biased region" description="Low complexity" evidence="1">
    <location>
        <begin position="46"/>
        <end position="57"/>
    </location>
</feature>
<dbReference type="AlphaFoldDB" id="A0AAJ0AZ99"/>
<evidence type="ECO:0000256" key="1">
    <source>
        <dbReference type="SAM" id="MobiDB-lite"/>
    </source>
</evidence>
<name>A0AAJ0AZ99_9PEZI</name>
<reference evidence="2" key="1">
    <citation type="submission" date="2021-06" db="EMBL/GenBank/DDBJ databases">
        <title>Comparative genomics, transcriptomics and evolutionary studies reveal genomic signatures of adaptation to plant cell wall in hemibiotrophic fungi.</title>
        <authorList>
            <consortium name="DOE Joint Genome Institute"/>
            <person name="Baroncelli R."/>
            <person name="Diaz J.F."/>
            <person name="Benocci T."/>
            <person name="Peng M."/>
            <person name="Battaglia E."/>
            <person name="Haridas S."/>
            <person name="Andreopoulos W."/>
            <person name="Labutti K."/>
            <person name="Pangilinan J."/>
            <person name="Floch G.L."/>
            <person name="Makela M.R."/>
            <person name="Henrissat B."/>
            <person name="Grigoriev I.V."/>
            <person name="Crouch J.A."/>
            <person name="De Vries R.P."/>
            <person name="Sukno S.A."/>
            <person name="Thon M.R."/>
        </authorList>
    </citation>
    <scope>NUCLEOTIDE SEQUENCE</scope>
    <source>
        <strain evidence="2">CBS 193.32</strain>
    </source>
</reference>
<protein>
    <submittedName>
        <fullName evidence="2">Uncharacterized protein</fullName>
    </submittedName>
</protein>
<keyword evidence="3" id="KW-1185">Reference proteome</keyword>
<dbReference type="RefSeq" id="XP_060435290.1">
    <property type="nucleotide sequence ID" value="XM_060566403.1"/>
</dbReference>
<proteinExistence type="predicted"/>
<dbReference type="EMBL" id="JAHMHR010000004">
    <property type="protein sequence ID" value="KAK1691595.1"/>
    <property type="molecule type" value="Genomic_DNA"/>
</dbReference>
<comment type="caution">
    <text evidence="2">The sequence shown here is derived from an EMBL/GenBank/DDBJ whole genome shotgun (WGS) entry which is preliminary data.</text>
</comment>
<accession>A0AAJ0AZ99</accession>
<gene>
    <name evidence="2" type="ORF">BDP55DRAFT_268840</name>
</gene>